<evidence type="ECO:0000313" key="1">
    <source>
        <dbReference type="EMBL" id="SUZ13834.1"/>
    </source>
</evidence>
<name>A0A381LIV0_BLUGR</name>
<sequence length="56" mass="6316">KPQDHSLELIGPIPRTVRFFGATSNNAYILVLELNGIFEALDEENLNNCRQCLVQT</sequence>
<gene>
    <name evidence="1" type="ORF">BGT96224V2_LOCUS6981</name>
</gene>
<organism evidence="1">
    <name type="scientific">Blumeria graminis f. sp. tritici 96224</name>
    <dbReference type="NCBI Taxonomy" id="1268274"/>
    <lineage>
        <taxon>Eukaryota</taxon>
        <taxon>Fungi</taxon>
        <taxon>Dikarya</taxon>
        <taxon>Ascomycota</taxon>
        <taxon>Pezizomycotina</taxon>
        <taxon>Leotiomycetes</taxon>
        <taxon>Erysiphales</taxon>
        <taxon>Erysiphaceae</taxon>
        <taxon>Blumeria</taxon>
    </lineage>
</organism>
<accession>A0A381LIV0</accession>
<dbReference type="EMBL" id="UIGY01000249">
    <property type="protein sequence ID" value="SUZ13834.1"/>
    <property type="molecule type" value="Genomic_DNA"/>
</dbReference>
<protein>
    <submittedName>
        <fullName evidence="1">Bgt-20891</fullName>
    </submittedName>
</protein>
<proteinExistence type="predicted"/>
<reference evidence="1" key="1">
    <citation type="submission" date="2018-07" db="EMBL/GenBank/DDBJ databases">
        <authorList>
            <person name="Quirk P.G."/>
            <person name="Krulwich T.A."/>
        </authorList>
    </citation>
    <scope>NUCLEOTIDE SEQUENCE</scope>
    <source>
        <strain evidence="1">96224</strain>
    </source>
</reference>
<dbReference type="AlphaFoldDB" id="A0A381LIV0"/>
<feature type="non-terminal residue" evidence="1">
    <location>
        <position position="1"/>
    </location>
</feature>